<dbReference type="Gene3D" id="1.10.260.40">
    <property type="entry name" value="lambda repressor-like DNA-binding domains"/>
    <property type="match status" value="1"/>
</dbReference>
<dbReference type="SUPFAM" id="SSF47413">
    <property type="entry name" value="lambda repressor-like DNA-binding domains"/>
    <property type="match status" value="1"/>
</dbReference>
<evidence type="ECO:0000256" key="1">
    <source>
        <dbReference type="ARBA" id="ARBA00023125"/>
    </source>
</evidence>
<dbReference type="Pfam" id="PF13560">
    <property type="entry name" value="HTH_31"/>
    <property type="match status" value="1"/>
</dbReference>
<dbReference type="EMBL" id="OBEK01000003">
    <property type="protein sequence ID" value="SNZ14524.1"/>
    <property type="molecule type" value="Genomic_DNA"/>
</dbReference>
<dbReference type="GO" id="GO:0003677">
    <property type="term" value="F:DNA binding"/>
    <property type="evidence" value="ECO:0007669"/>
    <property type="project" value="UniProtKB-KW"/>
</dbReference>
<feature type="domain" description="HTH cro/C1-type" evidence="2">
    <location>
        <begin position="8"/>
        <end position="61"/>
    </location>
</feature>
<dbReference type="PANTHER" id="PTHR46797:SF1">
    <property type="entry name" value="METHYLPHOSPHONATE SYNTHASE"/>
    <property type="match status" value="1"/>
</dbReference>
<dbReference type="GO" id="GO:0005829">
    <property type="term" value="C:cytosol"/>
    <property type="evidence" value="ECO:0007669"/>
    <property type="project" value="TreeGrafter"/>
</dbReference>
<proteinExistence type="predicted"/>
<accession>A0A285NYG2</accession>
<dbReference type="CDD" id="cd00093">
    <property type="entry name" value="HTH_XRE"/>
    <property type="match status" value="1"/>
</dbReference>
<keyword evidence="1" id="KW-0238">DNA-binding</keyword>
<evidence type="ECO:0000313" key="4">
    <source>
        <dbReference type="Proteomes" id="UP000219356"/>
    </source>
</evidence>
<sequence length="87" mass="9660">MSDVGSVLKKERESKKLSLRELARRSGVSHPYISQLENGRTGVPTYSTVRALAKGLSVGYLDLLIAIGFVTDDDIELYNKQFSEELV</sequence>
<protein>
    <submittedName>
        <fullName evidence="3">Transcriptional regulator, contains XRE-family HTH domain</fullName>
    </submittedName>
</protein>
<dbReference type="RefSeq" id="WP_179637010.1">
    <property type="nucleotide sequence ID" value="NZ_OBEK01000003.1"/>
</dbReference>
<dbReference type="InterPro" id="IPR001387">
    <property type="entry name" value="Cro/C1-type_HTH"/>
</dbReference>
<dbReference type="InterPro" id="IPR010982">
    <property type="entry name" value="Lambda_DNA-bd_dom_sf"/>
</dbReference>
<dbReference type="GO" id="GO:0003700">
    <property type="term" value="F:DNA-binding transcription factor activity"/>
    <property type="evidence" value="ECO:0007669"/>
    <property type="project" value="TreeGrafter"/>
</dbReference>
<dbReference type="Proteomes" id="UP000219356">
    <property type="component" value="Unassembled WGS sequence"/>
</dbReference>
<evidence type="ECO:0000313" key="3">
    <source>
        <dbReference type="EMBL" id="SNZ14524.1"/>
    </source>
</evidence>
<dbReference type="PROSITE" id="PS50943">
    <property type="entry name" value="HTH_CROC1"/>
    <property type="match status" value="1"/>
</dbReference>
<dbReference type="AlphaFoldDB" id="A0A285NYG2"/>
<keyword evidence="4" id="KW-1185">Reference proteome</keyword>
<dbReference type="InterPro" id="IPR050807">
    <property type="entry name" value="TransReg_Diox_bact_type"/>
</dbReference>
<gene>
    <name evidence="3" type="ORF">SAMN05421503_2446</name>
</gene>
<reference evidence="4" key="1">
    <citation type="submission" date="2017-09" db="EMBL/GenBank/DDBJ databases">
        <authorList>
            <person name="Varghese N."/>
            <person name="Submissions S."/>
        </authorList>
    </citation>
    <scope>NUCLEOTIDE SEQUENCE [LARGE SCALE GENOMIC DNA]</scope>
    <source>
        <strain evidence="4">CGMCC 1.8913</strain>
    </source>
</reference>
<organism evidence="3 4">
    <name type="scientific">Terribacillus aidingensis</name>
    <dbReference type="NCBI Taxonomy" id="586416"/>
    <lineage>
        <taxon>Bacteria</taxon>
        <taxon>Bacillati</taxon>
        <taxon>Bacillota</taxon>
        <taxon>Bacilli</taxon>
        <taxon>Bacillales</taxon>
        <taxon>Bacillaceae</taxon>
        <taxon>Terribacillus</taxon>
    </lineage>
</organism>
<name>A0A285NYG2_9BACI</name>
<dbReference type="SMART" id="SM00530">
    <property type="entry name" value="HTH_XRE"/>
    <property type="match status" value="1"/>
</dbReference>
<dbReference type="PANTHER" id="PTHR46797">
    <property type="entry name" value="HTH-TYPE TRANSCRIPTIONAL REGULATOR"/>
    <property type="match status" value="1"/>
</dbReference>
<evidence type="ECO:0000259" key="2">
    <source>
        <dbReference type="PROSITE" id="PS50943"/>
    </source>
</evidence>